<proteinExistence type="predicted"/>
<feature type="chain" id="PRO_5046242221" description="DUF4890 domain-containing protein" evidence="2">
    <location>
        <begin position="19"/>
        <end position="151"/>
    </location>
</feature>
<feature type="signal peptide" evidence="2">
    <location>
        <begin position="1"/>
        <end position="18"/>
    </location>
</feature>
<feature type="compositionally biased region" description="Basic residues" evidence="1">
    <location>
        <begin position="133"/>
        <end position="151"/>
    </location>
</feature>
<gene>
    <name evidence="3" type="ORF">ACFPH8_13315</name>
</gene>
<feature type="region of interest" description="Disordered" evidence="1">
    <location>
        <begin position="132"/>
        <end position="151"/>
    </location>
</feature>
<evidence type="ECO:0000313" key="4">
    <source>
        <dbReference type="Proteomes" id="UP001596162"/>
    </source>
</evidence>
<reference evidence="4" key="1">
    <citation type="journal article" date="2019" name="Int. J. Syst. Evol. Microbiol.">
        <title>The Global Catalogue of Microorganisms (GCM) 10K type strain sequencing project: providing services to taxonomists for standard genome sequencing and annotation.</title>
        <authorList>
            <consortium name="The Broad Institute Genomics Platform"/>
            <consortium name="The Broad Institute Genome Sequencing Center for Infectious Disease"/>
            <person name="Wu L."/>
            <person name="Ma J."/>
        </authorList>
    </citation>
    <scope>NUCLEOTIDE SEQUENCE [LARGE SCALE GENOMIC DNA]</scope>
    <source>
        <strain evidence="4">JCM 17978</strain>
    </source>
</reference>
<evidence type="ECO:0008006" key="5">
    <source>
        <dbReference type="Google" id="ProtNLM"/>
    </source>
</evidence>
<dbReference type="Gene3D" id="1.20.120.1490">
    <property type="match status" value="1"/>
</dbReference>
<sequence>MKKIFLIALALVTFQLSAQDKKQMHKKGERAEKMQAYTPEEMAELQTKKLTLDLDLTKEQQKQVMTLNLEAAKERKAMMEKRQEFQKEKEAKSVSKDDKLKMKNDRLDKQIAMKAKMKEILNDEQYVKWEKLQKKRKEKGRNSRKQKKHGK</sequence>
<keyword evidence="4" id="KW-1185">Reference proteome</keyword>
<name>A0ABW0C8L3_9FLAO</name>
<keyword evidence="2" id="KW-0732">Signal</keyword>
<dbReference type="RefSeq" id="WP_376861664.1">
    <property type="nucleotide sequence ID" value="NZ_JBHSLA010000006.1"/>
</dbReference>
<feature type="region of interest" description="Disordered" evidence="1">
    <location>
        <begin position="78"/>
        <end position="102"/>
    </location>
</feature>
<protein>
    <recommendedName>
        <fullName evidence="5">DUF4890 domain-containing protein</fullName>
    </recommendedName>
</protein>
<evidence type="ECO:0000313" key="3">
    <source>
        <dbReference type="EMBL" id="MFC5196312.1"/>
    </source>
</evidence>
<dbReference type="EMBL" id="JBHSLA010000006">
    <property type="protein sequence ID" value="MFC5196312.1"/>
    <property type="molecule type" value="Genomic_DNA"/>
</dbReference>
<evidence type="ECO:0000256" key="1">
    <source>
        <dbReference type="SAM" id="MobiDB-lite"/>
    </source>
</evidence>
<feature type="region of interest" description="Disordered" evidence="1">
    <location>
        <begin position="20"/>
        <end position="40"/>
    </location>
</feature>
<comment type="caution">
    <text evidence="3">The sequence shown here is derived from an EMBL/GenBank/DDBJ whole genome shotgun (WGS) entry which is preliminary data.</text>
</comment>
<evidence type="ECO:0000256" key="2">
    <source>
        <dbReference type="SAM" id="SignalP"/>
    </source>
</evidence>
<organism evidence="3 4">
    <name type="scientific">Bizionia hallyeonensis</name>
    <dbReference type="NCBI Taxonomy" id="1123757"/>
    <lineage>
        <taxon>Bacteria</taxon>
        <taxon>Pseudomonadati</taxon>
        <taxon>Bacteroidota</taxon>
        <taxon>Flavobacteriia</taxon>
        <taxon>Flavobacteriales</taxon>
        <taxon>Flavobacteriaceae</taxon>
        <taxon>Bizionia</taxon>
    </lineage>
</organism>
<accession>A0ABW0C8L3</accession>
<dbReference type="Proteomes" id="UP001596162">
    <property type="component" value="Unassembled WGS sequence"/>
</dbReference>